<proteinExistence type="predicted"/>
<gene>
    <name evidence="1" type="primary">pcaG</name>
    <name evidence="1" type="ORF">EOJ36_00070</name>
</gene>
<dbReference type="GO" id="GO:0005506">
    <property type="term" value="F:iron ion binding"/>
    <property type="evidence" value="ECO:0007669"/>
    <property type="project" value="InterPro"/>
</dbReference>
<dbReference type="RefSeq" id="WP_127801980.1">
    <property type="nucleotide sequence ID" value="NZ_SACY01000001.1"/>
</dbReference>
<organism evidence="1 2">
    <name type="scientific">Sandaracinomonas limnophila</name>
    <dbReference type="NCBI Taxonomy" id="1862386"/>
    <lineage>
        <taxon>Bacteria</taxon>
        <taxon>Pseudomonadati</taxon>
        <taxon>Bacteroidota</taxon>
        <taxon>Cytophagia</taxon>
        <taxon>Cytophagales</taxon>
        <taxon>Flectobacillaceae</taxon>
        <taxon>Sandaracinomonas</taxon>
    </lineage>
</organism>
<dbReference type="AlphaFoldDB" id="A0A437PVZ7"/>
<evidence type="ECO:0000313" key="2">
    <source>
        <dbReference type="Proteomes" id="UP000282832"/>
    </source>
</evidence>
<dbReference type="PANTHER" id="PTHR33711">
    <property type="entry name" value="DIOXYGENASE, PUTATIVE (AFU_ORTHOLOGUE AFUA_2G02910)-RELATED"/>
    <property type="match status" value="1"/>
</dbReference>
<keyword evidence="2" id="KW-1185">Reference proteome</keyword>
<sequence>MEKKFLQTPSQTVGPYFAYGLTPEQYGYDFKSLVANELISPLHPEAIIVKGRVLDGNGEVIPDAMVELWHKDNEQEGFGRFGTGTLPGNEYLFYALKPQSVDCNAPYFSLIVFMRGQLIHSYTRIYFADEESLNEKDSVLNQIPEDRRNTLIASKTGNVYQFDVHMQGDNETVFFEV</sequence>
<dbReference type="InterPro" id="IPR015889">
    <property type="entry name" value="Intradiol_dOase_core"/>
</dbReference>
<dbReference type="EMBL" id="SACY01000001">
    <property type="protein sequence ID" value="RVU26427.1"/>
    <property type="molecule type" value="Genomic_DNA"/>
</dbReference>
<dbReference type="PANTHER" id="PTHR33711:SF9">
    <property type="entry name" value="PROTOCATECHUATE 3,4-DIOXYGENASE ALPHA CHAIN"/>
    <property type="match status" value="1"/>
</dbReference>
<dbReference type="Proteomes" id="UP000282832">
    <property type="component" value="Unassembled WGS sequence"/>
</dbReference>
<keyword evidence="1" id="KW-0223">Dioxygenase</keyword>
<comment type="caution">
    <text evidence="1">The sequence shown here is derived from an EMBL/GenBank/DDBJ whole genome shotgun (WGS) entry which is preliminary data.</text>
</comment>
<dbReference type="GO" id="GO:0018578">
    <property type="term" value="F:protocatechuate 3,4-dioxygenase activity"/>
    <property type="evidence" value="ECO:0007669"/>
    <property type="project" value="UniProtKB-EC"/>
</dbReference>
<dbReference type="InterPro" id="IPR050770">
    <property type="entry name" value="Intradiol_RC_Dioxygenase"/>
</dbReference>
<dbReference type="EC" id="1.13.11.3" evidence="1"/>
<name>A0A437PVZ7_9BACT</name>
<dbReference type="SUPFAM" id="SSF49482">
    <property type="entry name" value="Aromatic compound dioxygenase"/>
    <property type="match status" value="1"/>
</dbReference>
<dbReference type="OrthoDB" id="9805815at2"/>
<evidence type="ECO:0000313" key="1">
    <source>
        <dbReference type="EMBL" id="RVU26427.1"/>
    </source>
</evidence>
<accession>A0A437PVZ7</accession>
<dbReference type="InterPro" id="IPR012786">
    <property type="entry name" value="Protocat_dOase_a"/>
</dbReference>
<reference evidence="1 2" key="1">
    <citation type="submission" date="2019-01" db="EMBL/GenBank/DDBJ databases">
        <authorList>
            <person name="Chen W.-M."/>
        </authorList>
    </citation>
    <scope>NUCLEOTIDE SEQUENCE [LARGE SCALE GENOMIC DNA]</scope>
    <source>
        <strain evidence="1 2">FSY-15</strain>
    </source>
</reference>
<protein>
    <submittedName>
        <fullName evidence="1">Protocatechuate 3,4-dioxygenase subunit alpha</fullName>
        <ecNumber evidence="1">1.13.11.3</ecNumber>
    </submittedName>
</protein>
<dbReference type="Gene3D" id="2.60.130.10">
    <property type="entry name" value="Aromatic compound dioxygenase"/>
    <property type="match status" value="1"/>
</dbReference>
<dbReference type="NCBIfam" id="TIGR02423">
    <property type="entry name" value="protocat_alph"/>
    <property type="match status" value="1"/>
</dbReference>
<keyword evidence="1" id="KW-0560">Oxidoreductase</keyword>